<reference evidence="2" key="1">
    <citation type="journal article" date="2021" name="PeerJ">
        <title>Extensive microbial diversity within the chicken gut microbiome revealed by metagenomics and culture.</title>
        <authorList>
            <person name="Gilroy R."/>
            <person name="Ravi A."/>
            <person name="Getino M."/>
            <person name="Pursley I."/>
            <person name="Horton D.L."/>
            <person name="Alikhan N.F."/>
            <person name="Baker D."/>
            <person name="Gharbi K."/>
            <person name="Hall N."/>
            <person name="Watson M."/>
            <person name="Adriaenssens E.M."/>
            <person name="Foster-Nyarko E."/>
            <person name="Jarju S."/>
            <person name="Secka A."/>
            <person name="Antonio M."/>
            <person name="Oren A."/>
            <person name="Chaudhuri R.R."/>
            <person name="La Ragione R."/>
            <person name="Hildebrand F."/>
            <person name="Pallen M.J."/>
        </authorList>
    </citation>
    <scope>NUCLEOTIDE SEQUENCE</scope>
    <source>
        <strain evidence="2">CHK192-19661</strain>
    </source>
</reference>
<dbReference type="Gene3D" id="3.40.190.10">
    <property type="entry name" value="Periplasmic binding protein-like II"/>
    <property type="match status" value="1"/>
</dbReference>
<keyword evidence="1" id="KW-0732">Signal</keyword>
<reference evidence="2" key="2">
    <citation type="submission" date="2021-04" db="EMBL/GenBank/DDBJ databases">
        <authorList>
            <person name="Gilroy R."/>
        </authorList>
    </citation>
    <scope>NUCLEOTIDE SEQUENCE</scope>
    <source>
        <strain evidence="2">CHK192-19661</strain>
    </source>
</reference>
<gene>
    <name evidence="2" type="ORF">H9726_02605</name>
</gene>
<name>A0A9D2D6E3_9FIRM</name>
<dbReference type="AlphaFoldDB" id="A0A9D2D6E3"/>
<dbReference type="PROSITE" id="PS51257">
    <property type="entry name" value="PROKAR_LIPOPROTEIN"/>
    <property type="match status" value="1"/>
</dbReference>
<evidence type="ECO:0000256" key="1">
    <source>
        <dbReference type="SAM" id="SignalP"/>
    </source>
</evidence>
<dbReference type="EMBL" id="DXCF01000014">
    <property type="protein sequence ID" value="HIZ09359.1"/>
    <property type="molecule type" value="Genomic_DNA"/>
</dbReference>
<evidence type="ECO:0000313" key="3">
    <source>
        <dbReference type="Proteomes" id="UP000824025"/>
    </source>
</evidence>
<dbReference type="Pfam" id="PF01547">
    <property type="entry name" value="SBP_bac_1"/>
    <property type="match status" value="1"/>
</dbReference>
<sequence length="537" mass="59119">MKKIRFSVLALVLAGAFAFAGCDAMRGSGWNDDPFGDGGSSGGRISIAISSAGYGTDWIQNIMDEYTEATGVRFATLQTDPINGNLASQVANGNAATDIVITVGGMFRAQSNGMLEDLSGVYAATPEGESEPISEKTNRSVYERLLTDDGIYQMSWINGAASIIYNKTYIDEIAARDANDELGADWEENLPRTTDELNEFARKIYAAGGVPFICSPNISYYDYLRLVWWAQYSGLETYRDFYRGYYANASGERVPAENAEVLNDPGRLISMEAAGDLFGTAGWFHSDSVNLDFEAAQRVFLQNVTPGVDETGAAMMVCGDWMENEMRRNLNGQEIRMMRVPVIGDIVDNLPDKSVSREQLATAVQCIDDGDTLEQAQAEIPGLTLNDYTRLQEARRMVYSSAMGHMIAIPANRPEENKQRAKDFLIYLCSDGAQAVFSETLNGLTMPYGYTPETSMVSGFAASRIEAYGSDAIFIEEDGTVPMAYLGNLMPYGDYEYRIDGMQLQGQSASEIMNLVDANLRSNWSSYFRYHETNTAS</sequence>
<dbReference type="InterPro" id="IPR050490">
    <property type="entry name" value="Bact_solute-bd_prot1"/>
</dbReference>
<evidence type="ECO:0000313" key="2">
    <source>
        <dbReference type="EMBL" id="HIZ09359.1"/>
    </source>
</evidence>
<dbReference type="SUPFAM" id="SSF53850">
    <property type="entry name" value="Periplasmic binding protein-like II"/>
    <property type="match status" value="1"/>
</dbReference>
<comment type="caution">
    <text evidence="2">The sequence shown here is derived from an EMBL/GenBank/DDBJ whole genome shotgun (WGS) entry which is preliminary data.</text>
</comment>
<accession>A0A9D2D6E3</accession>
<dbReference type="Proteomes" id="UP000824025">
    <property type="component" value="Unassembled WGS sequence"/>
</dbReference>
<dbReference type="InterPro" id="IPR006059">
    <property type="entry name" value="SBP"/>
</dbReference>
<dbReference type="PANTHER" id="PTHR43649:SF12">
    <property type="entry name" value="DIACETYLCHITOBIOSE BINDING PROTEIN DASA"/>
    <property type="match status" value="1"/>
</dbReference>
<feature type="signal peptide" evidence="1">
    <location>
        <begin position="1"/>
        <end position="20"/>
    </location>
</feature>
<feature type="chain" id="PRO_5038558623" evidence="1">
    <location>
        <begin position="21"/>
        <end position="537"/>
    </location>
</feature>
<proteinExistence type="predicted"/>
<protein>
    <submittedName>
        <fullName evidence="2">ABC transporter substrate-binding protein</fullName>
    </submittedName>
</protein>
<dbReference type="PANTHER" id="PTHR43649">
    <property type="entry name" value="ARABINOSE-BINDING PROTEIN-RELATED"/>
    <property type="match status" value="1"/>
</dbReference>
<organism evidence="2 3">
    <name type="scientific">Candidatus Borkfalkia avicola</name>
    <dbReference type="NCBI Taxonomy" id="2838503"/>
    <lineage>
        <taxon>Bacteria</taxon>
        <taxon>Bacillati</taxon>
        <taxon>Bacillota</taxon>
        <taxon>Clostridia</taxon>
        <taxon>Christensenellales</taxon>
        <taxon>Christensenellaceae</taxon>
        <taxon>Candidatus Borkfalkia</taxon>
    </lineage>
</organism>